<evidence type="ECO:0000256" key="5">
    <source>
        <dbReference type="ARBA" id="ARBA00022723"/>
    </source>
</evidence>
<comment type="cofactor">
    <cofactor evidence="2">
        <name>Fe cation</name>
        <dbReference type="ChEBI" id="CHEBI:24875"/>
    </cofactor>
</comment>
<dbReference type="OrthoDB" id="8517835at2759"/>
<evidence type="ECO:0000256" key="1">
    <source>
        <dbReference type="ARBA" id="ARBA00001961"/>
    </source>
</evidence>
<evidence type="ECO:0000256" key="10">
    <source>
        <dbReference type="ARBA" id="ARBA00022896"/>
    </source>
</evidence>
<dbReference type="PANTHER" id="PTHR14049">
    <property type="entry name" value="LEPRECAN 1"/>
    <property type="match status" value="1"/>
</dbReference>
<dbReference type="InParanoid" id="A0A6J0UID5"/>
<feature type="compositionally biased region" description="Basic and acidic residues" evidence="15">
    <location>
        <begin position="663"/>
        <end position="672"/>
    </location>
</feature>
<dbReference type="RefSeq" id="XP_020659848.2">
    <property type="nucleotide sequence ID" value="XM_020804189.2"/>
</dbReference>
<dbReference type="GO" id="GO:0019797">
    <property type="term" value="F:procollagen-proline 3-dioxygenase activity"/>
    <property type="evidence" value="ECO:0007669"/>
    <property type="project" value="UniProtKB-EC"/>
</dbReference>
<keyword evidence="18" id="KW-1185">Reference proteome</keyword>
<dbReference type="Proteomes" id="UP001652642">
    <property type="component" value="Chromosome 2"/>
</dbReference>
<reference evidence="18" key="1">
    <citation type="submission" date="2025-05" db="UniProtKB">
        <authorList>
            <consortium name="RefSeq"/>
        </authorList>
    </citation>
    <scope>NUCLEOTIDE SEQUENCE [LARGE SCALE GENOMIC DNA]</scope>
</reference>
<evidence type="ECO:0000256" key="12">
    <source>
        <dbReference type="ARBA" id="ARBA00023002"/>
    </source>
</evidence>
<dbReference type="AlphaFoldDB" id="A0A6J0UID5"/>
<organism evidence="18 19">
    <name type="scientific">Pogona vitticeps</name>
    <name type="common">central bearded dragon</name>
    <dbReference type="NCBI Taxonomy" id="103695"/>
    <lineage>
        <taxon>Eukaryota</taxon>
        <taxon>Metazoa</taxon>
        <taxon>Chordata</taxon>
        <taxon>Craniata</taxon>
        <taxon>Vertebrata</taxon>
        <taxon>Euteleostomi</taxon>
        <taxon>Lepidosauria</taxon>
        <taxon>Squamata</taxon>
        <taxon>Bifurcata</taxon>
        <taxon>Unidentata</taxon>
        <taxon>Episquamata</taxon>
        <taxon>Toxicofera</taxon>
        <taxon>Iguania</taxon>
        <taxon>Acrodonta</taxon>
        <taxon>Agamidae</taxon>
        <taxon>Amphibolurinae</taxon>
        <taxon>Pogona</taxon>
    </lineage>
</organism>
<dbReference type="GO" id="GO:0005783">
    <property type="term" value="C:endoplasmic reticulum"/>
    <property type="evidence" value="ECO:0007669"/>
    <property type="project" value="TreeGrafter"/>
</dbReference>
<evidence type="ECO:0000256" key="2">
    <source>
        <dbReference type="ARBA" id="ARBA00001962"/>
    </source>
</evidence>
<evidence type="ECO:0000256" key="9">
    <source>
        <dbReference type="ARBA" id="ARBA00022824"/>
    </source>
</evidence>
<feature type="chain" id="PRO_5047043041" description="procollagen-proline 3-dioxygenase" evidence="16">
    <location>
        <begin position="22"/>
        <end position="725"/>
    </location>
</feature>
<dbReference type="PROSITE" id="PS51471">
    <property type="entry name" value="FE2OG_OXY"/>
    <property type="match status" value="1"/>
</dbReference>
<dbReference type="InterPro" id="IPR006620">
    <property type="entry name" value="Pro_4_hyd_alph"/>
</dbReference>
<evidence type="ECO:0000256" key="11">
    <source>
        <dbReference type="ARBA" id="ARBA00022964"/>
    </source>
</evidence>
<evidence type="ECO:0000259" key="17">
    <source>
        <dbReference type="PROSITE" id="PS51471"/>
    </source>
</evidence>
<protein>
    <recommendedName>
        <fullName evidence="4">procollagen-proline 3-dioxygenase</fullName>
        <ecNumber evidence="4">1.14.11.7</ecNumber>
    </recommendedName>
</protein>
<evidence type="ECO:0000256" key="16">
    <source>
        <dbReference type="SAM" id="SignalP"/>
    </source>
</evidence>
<feature type="signal peptide" evidence="16">
    <location>
        <begin position="1"/>
        <end position="21"/>
    </location>
</feature>
<dbReference type="GO" id="GO:0032963">
    <property type="term" value="P:collagen metabolic process"/>
    <property type="evidence" value="ECO:0007669"/>
    <property type="project" value="InterPro"/>
</dbReference>
<keyword evidence="6 16" id="KW-0732">Signal</keyword>
<evidence type="ECO:0000313" key="19">
    <source>
        <dbReference type="RefSeq" id="XP_020659848.2"/>
    </source>
</evidence>
<gene>
    <name evidence="19" type="primary">P3H3</name>
</gene>
<feature type="region of interest" description="Disordered" evidence="15">
    <location>
        <begin position="393"/>
        <end position="415"/>
    </location>
</feature>
<comment type="cofactor">
    <cofactor evidence="1">
        <name>L-ascorbate</name>
        <dbReference type="ChEBI" id="CHEBI:38290"/>
    </cofactor>
</comment>
<dbReference type="GO" id="GO:0005506">
    <property type="term" value="F:iron ion binding"/>
    <property type="evidence" value="ECO:0007669"/>
    <property type="project" value="InterPro"/>
</dbReference>
<keyword evidence="7" id="KW-0677">Repeat</keyword>
<evidence type="ECO:0000256" key="3">
    <source>
        <dbReference type="ARBA" id="ARBA00006487"/>
    </source>
</evidence>
<dbReference type="Gene3D" id="1.25.40.10">
    <property type="entry name" value="Tetratricopeptide repeat domain"/>
    <property type="match status" value="1"/>
</dbReference>
<dbReference type="CTD" id="10536"/>
<accession>A0A6J0UID5</accession>
<keyword evidence="9" id="KW-0256">Endoplasmic reticulum</keyword>
<proteinExistence type="inferred from homology"/>
<dbReference type="Gene3D" id="2.60.120.620">
    <property type="entry name" value="q2cbj1_9rhob like domain"/>
    <property type="match status" value="1"/>
</dbReference>
<reference evidence="19" key="2">
    <citation type="submission" date="2025-08" db="UniProtKB">
        <authorList>
            <consortium name="RefSeq"/>
        </authorList>
    </citation>
    <scope>IDENTIFICATION</scope>
</reference>
<keyword evidence="10" id="KW-0847">Vitamin C</keyword>
<dbReference type="Pfam" id="PF13640">
    <property type="entry name" value="2OG-FeII_Oxy_3"/>
    <property type="match status" value="1"/>
</dbReference>
<comment type="similarity">
    <text evidence="3">Belongs to the leprecan family.</text>
</comment>
<dbReference type="InterPro" id="IPR044862">
    <property type="entry name" value="Pro_4_hyd_alph_FE2OG_OXY"/>
</dbReference>
<dbReference type="InterPro" id="IPR005123">
    <property type="entry name" value="Oxoglu/Fe-dep_dioxygenase_dom"/>
</dbReference>
<evidence type="ECO:0000256" key="7">
    <source>
        <dbReference type="ARBA" id="ARBA00022737"/>
    </source>
</evidence>
<keyword evidence="5" id="KW-0479">Metal-binding</keyword>
<evidence type="ECO:0000313" key="18">
    <source>
        <dbReference type="Proteomes" id="UP001652642"/>
    </source>
</evidence>
<dbReference type="InterPro" id="IPR039575">
    <property type="entry name" value="P3H"/>
</dbReference>
<feature type="region of interest" description="Disordered" evidence="15">
    <location>
        <begin position="663"/>
        <end position="725"/>
    </location>
</feature>
<dbReference type="KEGG" id="pvt:110084656"/>
<dbReference type="EC" id="1.14.11.7" evidence="4"/>
<name>A0A6J0UID5_9SAUR</name>
<sequence>MPPSFFPLLFLLLRSLPASRAQLSAGSSRLTPYDSLYADGVRAYFARDWPRAAELLQRSLHSYSRLQDVRRGCQRSCRGEAGFAEVRPAASPPWEAGFFERVLQRAECLEECLGRRLGGQPTRHRVSRAVEQEFEEREPYNYLQVAFFKLKKLDEAVSSAHTFFVANPQHLQMREDIEKYQRMAGVKSESFRDLEAMPHWEAYEAGLRHYSVDDYQQALTKLEESLKEGLVALEDCRALCEGPQEAEDGEDNMQLGLYEAIAAYYIQVLKCRQQCIFDIATKPGRVSSTEDFIPSHFDLLQFAYDGIGDQAAAAECAATYLLFYPKDEAMQEKLKQYRAEIGEDIPVAPREIIHLYVQRSLMEKKLIYYAVEHLGETFHDPEPWTPEELIPESMKEKQKEDKEKQSLRISDLEQQGKSESLPFEGITITMDSQQLNGSQRVVLDRVLTESECKDILRLAKAAGGAGDGYRGRRSPHTPHERFEGLTVLKALQLAEEGVVNWKDAKLFLQASEKSREIVESYFTPGKSLNFSFTHLVCRTAAEGEQEGRMDLSHPVHADNCLLDPEGNTCWKEPPAYIYRDYSAILYLNDDFQGGNLFFTEKDAVTVTAQVRPKCGRLVAFSSGGENPHGVWAVTQGRRCAIALWYTLSPEHVEQEWAQAEELMRQAKEKEQSDPDGEENTGAGHGGRDSPEPPSLRGRARSTSRRAKSDSESGVRSMGQRARDEF</sequence>
<evidence type="ECO:0000256" key="14">
    <source>
        <dbReference type="ARBA" id="ARBA00023180"/>
    </source>
</evidence>
<dbReference type="SMART" id="SM00702">
    <property type="entry name" value="P4Hc"/>
    <property type="match status" value="1"/>
</dbReference>
<evidence type="ECO:0000256" key="6">
    <source>
        <dbReference type="ARBA" id="ARBA00022729"/>
    </source>
</evidence>
<dbReference type="InterPro" id="IPR056585">
    <property type="entry name" value="Leprecan_dom"/>
</dbReference>
<keyword evidence="8" id="KW-0802">TPR repeat</keyword>
<keyword evidence="14" id="KW-0325">Glycoprotein</keyword>
<evidence type="ECO:0000256" key="4">
    <source>
        <dbReference type="ARBA" id="ARBA00012262"/>
    </source>
</evidence>
<evidence type="ECO:0000256" key="8">
    <source>
        <dbReference type="ARBA" id="ARBA00022803"/>
    </source>
</evidence>
<evidence type="ECO:0000256" key="15">
    <source>
        <dbReference type="SAM" id="MobiDB-lite"/>
    </source>
</evidence>
<dbReference type="PANTHER" id="PTHR14049:SF14">
    <property type="entry name" value="PROLYL 3-HYDROXYLASE 3"/>
    <property type="match status" value="1"/>
</dbReference>
<feature type="domain" description="Fe2OG dioxygenase" evidence="17">
    <location>
        <begin position="533"/>
        <end position="647"/>
    </location>
</feature>
<keyword evidence="12" id="KW-0560">Oxidoreductase</keyword>
<dbReference type="GeneID" id="110084656"/>
<evidence type="ECO:0000256" key="13">
    <source>
        <dbReference type="ARBA" id="ARBA00023004"/>
    </source>
</evidence>
<dbReference type="Pfam" id="PF23557">
    <property type="entry name" value="TPR_leprecan"/>
    <property type="match status" value="1"/>
</dbReference>
<keyword evidence="11" id="KW-0223">Dioxygenase</keyword>
<keyword evidence="13" id="KW-0408">Iron</keyword>
<dbReference type="GO" id="GO:0031418">
    <property type="term" value="F:L-ascorbic acid binding"/>
    <property type="evidence" value="ECO:0007669"/>
    <property type="project" value="UniProtKB-KW"/>
</dbReference>
<dbReference type="InterPro" id="IPR011990">
    <property type="entry name" value="TPR-like_helical_dom_sf"/>
</dbReference>